<evidence type="ECO:0000313" key="5">
    <source>
        <dbReference type="Proteomes" id="UP001324634"/>
    </source>
</evidence>
<evidence type="ECO:0000313" key="4">
    <source>
        <dbReference type="EMBL" id="WPU65207.1"/>
    </source>
</evidence>
<keyword evidence="2" id="KW-0732">Signal</keyword>
<dbReference type="InterPro" id="IPR028082">
    <property type="entry name" value="Peripla_BP_I"/>
</dbReference>
<evidence type="ECO:0000256" key="2">
    <source>
        <dbReference type="ARBA" id="ARBA00022729"/>
    </source>
</evidence>
<organism evidence="4 5">
    <name type="scientific">Peredibacter starrii</name>
    <dbReference type="NCBI Taxonomy" id="28202"/>
    <lineage>
        <taxon>Bacteria</taxon>
        <taxon>Pseudomonadati</taxon>
        <taxon>Bdellovibrionota</taxon>
        <taxon>Bacteriovoracia</taxon>
        <taxon>Bacteriovoracales</taxon>
        <taxon>Bacteriovoracaceae</taxon>
        <taxon>Peredibacter</taxon>
    </lineage>
</organism>
<feature type="domain" description="Leucine-binding protein" evidence="3">
    <location>
        <begin position="275"/>
        <end position="450"/>
    </location>
</feature>
<dbReference type="InterPro" id="IPR051010">
    <property type="entry name" value="BCAA_transport"/>
</dbReference>
<dbReference type="SUPFAM" id="SSF53822">
    <property type="entry name" value="Periplasmic binding protein-like I"/>
    <property type="match status" value="1"/>
</dbReference>
<protein>
    <submittedName>
        <fullName evidence="4">Penicillin-binding protein activator</fullName>
    </submittedName>
</protein>
<evidence type="ECO:0000256" key="1">
    <source>
        <dbReference type="ARBA" id="ARBA00010062"/>
    </source>
</evidence>
<proteinExistence type="inferred from homology"/>
<dbReference type="SUPFAM" id="SSF48452">
    <property type="entry name" value="TPR-like"/>
    <property type="match status" value="1"/>
</dbReference>
<dbReference type="AlphaFoldDB" id="A0AAX4HPS7"/>
<dbReference type="Gene3D" id="3.40.50.2300">
    <property type="match status" value="3"/>
</dbReference>
<dbReference type="PANTHER" id="PTHR30483">
    <property type="entry name" value="LEUCINE-SPECIFIC-BINDING PROTEIN"/>
    <property type="match status" value="1"/>
</dbReference>
<keyword evidence="5" id="KW-1185">Reference proteome</keyword>
<reference evidence="4 5" key="1">
    <citation type="submission" date="2023-11" db="EMBL/GenBank/DDBJ databases">
        <title>Peredibacter starrii A3.12.</title>
        <authorList>
            <person name="Mitchell R.J."/>
        </authorList>
    </citation>
    <scope>NUCLEOTIDE SEQUENCE [LARGE SCALE GENOMIC DNA]</scope>
    <source>
        <strain evidence="4 5">A3.12</strain>
    </source>
</reference>
<comment type="similarity">
    <text evidence="1">Belongs to the leucine-binding protein family.</text>
</comment>
<dbReference type="PANTHER" id="PTHR30483:SF6">
    <property type="entry name" value="PERIPLASMIC BINDING PROTEIN OF ABC TRANSPORTER FOR NATURAL AMINO ACIDS"/>
    <property type="match status" value="1"/>
</dbReference>
<sequence>MRIILMLLLTLAACTQIKKTKTIDESQISAISKQKLNEARDLIKANQPKLAISKLSELHDNGLSPVEKALKYNLKGVTLFNMGEVDKALLNFEVSEKYAPRDTQLYSQVQLNMASGHFKLNQFNELNDRLNKIDRKVLTDAEKKKYAQLALAYGNKVENHPLIVSSSLTLMSDVKTFGEIQSNNLYEPMKASFNKMSQGQKIEMLEEFNDSKNLAVAQLAMIEADERYLGGDKSGAQDVTAWLSSEFGDNAEVQTFVKDFELRFANSSRISISDIGLVLPLTGEKAQFGEKALSGIDTGLKVLGMNENVKIHTKDSVDSPAQGAQAVLELIREKKVSFIIGGLFPESAKAEYLEARKYGVLYISLSQINLPKEEKNHHLIEVQGSIESQVETLLSEDMINKFGTRIGVIFPDNEGGKAYVDEIWRKATQKNLSVTSVASFPKNTHDYRDTAQLYLGLKYPRERSEELKIMDDVYSLEKSSIRRVQTLPPVLDFDWVFLATYPHEATQLIPTLGYYDANRIKVIGGPSWVSKSMVKEQKNLGTLYFVGDDPQDINQEMLTKFQEIYGKPAGLIEIISLDAMKLGADTLTATGEVSSRDDFDAKLKSHGKLKGLTTEWEFKDGIWVKRMNAMTITRGEIVKLFGSEKLQ</sequence>
<dbReference type="KEGG" id="psti:SOO65_00405"/>
<dbReference type="Pfam" id="PF13458">
    <property type="entry name" value="Peripla_BP_6"/>
    <property type="match status" value="1"/>
</dbReference>
<dbReference type="Proteomes" id="UP001324634">
    <property type="component" value="Chromosome"/>
</dbReference>
<dbReference type="InterPro" id="IPR011990">
    <property type="entry name" value="TPR-like_helical_dom_sf"/>
</dbReference>
<gene>
    <name evidence="4" type="ORF">SOO65_00405</name>
</gene>
<accession>A0AAX4HPS7</accession>
<evidence type="ECO:0000259" key="3">
    <source>
        <dbReference type="Pfam" id="PF13458"/>
    </source>
</evidence>
<name>A0AAX4HPS7_9BACT</name>
<dbReference type="RefSeq" id="WP_321395344.1">
    <property type="nucleotide sequence ID" value="NZ_CP139487.1"/>
</dbReference>
<dbReference type="EMBL" id="CP139487">
    <property type="protein sequence ID" value="WPU65207.1"/>
    <property type="molecule type" value="Genomic_DNA"/>
</dbReference>
<dbReference type="InterPro" id="IPR028081">
    <property type="entry name" value="Leu-bd"/>
</dbReference>